<dbReference type="EMBL" id="AP028056">
    <property type="protein sequence ID" value="BEH01436.1"/>
    <property type="molecule type" value="Genomic_DNA"/>
</dbReference>
<dbReference type="GO" id="GO:0005975">
    <property type="term" value="P:carbohydrate metabolic process"/>
    <property type="evidence" value="ECO:0007669"/>
    <property type="project" value="InterPro"/>
</dbReference>
<dbReference type="KEGG" id="broo:brsh051_07170"/>
<feature type="domain" description="Spermatogenesis-associated protein 20-like TRX" evidence="1">
    <location>
        <begin position="3"/>
        <end position="163"/>
    </location>
</feature>
<dbReference type="SUPFAM" id="SSF52833">
    <property type="entry name" value="Thioredoxin-like"/>
    <property type="match status" value="1"/>
</dbReference>
<dbReference type="InterPro" id="IPR004879">
    <property type="entry name" value="Ssp411-like_TRX"/>
</dbReference>
<dbReference type="Gene3D" id="1.50.10.10">
    <property type="match status" value="1"/>
</dbReference>
<dbReference type="InterPro" id="IPR008928">
    <property type="entry name" value="6-hairpin_glycosidase_sf"/>
</dbReference>
<dbReference type="Pfam" id="PF03190">
    <property type="entry name" value="Thioredox_DsbH"/>
    <property type="match status" value="1"/>
</dbReference>
<dbReference type="InterPro" id="IPR024705">
    <property type="entry name" value="Ssp411"/>
</dbReference>
<accession>A0AAN0MFW1</accession>
<gene>
    <name evidence="2" type="ORF">brsh051_07170</name>
</gene>
<dbReference type="InterPro" id="IPR012341">
    <property type="entry name" value="6hp_glycosidase-like_sf"/>
</dbReference>
<dbReference type="PANTHER" id="PTHR42899:SF1">
    <property type="entry name" value="SPERMATOGENESIS-ASSOCIATED PROTEIN 20"/>
    <property type="match status" value="1"/>
</dbReference>
<dbReference type="PANTHER" id="PTHR42899">
    <property type="entry name" value="SPERMATOGENESIS-ASSOCIATED PROTEIN 20"/>
    <property type="match status" value="1"/>
</dbReference>
<reference evidence="2" key="1">
    <citation type="journal article" date="2024" name="Int. J. Syst. Evol. Microbiol.">
        <title>Brooklawnia propionicigenes sp. nov., a facultatively anaerobic, propionate-producing bacterium isolated from a methanogenic reactor treating waste from cattle farms.</title>
        <authorList>
            <person name="Akita Y."/>
            <person name="Ueki A."/>
            <person name="Tonouchi A."/>
            <person name="Sugawara Y."/>
            <person name="Honma S."/>
            <person name="Kaku N."/>
            <person name="Ueki K."/>
        </authorList>
    </citation>
    <scope>NUCLEOTIDE SEQUENCE</scope>
    <source>
        <strain evidence="2">SH051</strain>
    </source>
</reference>
<keyword evidence="3" id="KW-1185">Reference proteome</keyword>
<dbReference type="SUPFAM" id="SSF48208">
    <property type="entry name" value="Six-hairpin glycosidases"/>
    <property type="match status" value="1"/>
</dbReference>
<dbReference type="PIRSF" id="PIRSF006402">
    <property type="entry name" value="UCP006402_thioredoxin"/>
    <property type="match status" value="1"/>
</dbReference>
<evidence type="ECO:0000259" key="1">
    <source>
        <dbReference type="Pfam" id="PF03190"/>
    </source>
</evidence>
<organism evidence="2 3">
    <name type="scientific">Brooklawnia propionicigenes</name>
    <dbReference type="NCBI Taxonomy" id="3041175"/>
    <lineage>
        <taxon>Bacteria</taxon>
        <taxon>Bacillati</taxon>
        <taxon>Actinomycetota</taxon>
        <taxon>Actinomycetes</taxon>
        <taxon>Propionibacteriales</taxon>
        <taxon>Propionibacteriaceae</taxon>
        <taxon>Brooklawnia</taxon>
    </lineage>
</organism>
<sequence length="693" mass="75668">MAERLAQASSPYLRQHASNPIDWWEWGPEPFAEAERRDLPVFVSIGYSSCHWCHVMAAETFSDPAVAALVNESFIAIKVDREEHPDVDQAFMRATQSLTGQGGWPNSVFCTPDGRPFFAGTYFPPQPRFGLPSFTQLIDTLAAAWRERRPEVLGSASVIVKRLASLDRPPLLGVPDANLAPDRLLELVLAAMDPQHGGFGTAPKFPQAPVLDALFVRTEQTANDKALFALEAMARGGIHDQVGGGFHRYAVDEGWEVPHFEKMLYDNALLLGTYTRGWLRAIPDDGTEQREIFERVARGIVGWLADEMLLPGGGFAASLDADSDNEAGEHVEGAYYLWSPQLFDEYLGKDSRFAQGVFHVTYGGNLPRGAHAPTDGSGLSTLQLHGLPHPGRLANIIAVLKAVRDRRPRPARDEKVLTAWNGLLVDSLVRAGVVFGQPEWLDLARACGQYLWRNHWDEQRRILARSSLATEEGISLGPDGVCSDYASAALGFLALAQLGDAVWLQRAVTLLDRALELFGADDGGFYETAVGGDVLFERTKRLSDEELPSATSIMEIALRAAARLAERPDLEDRADRAARALRPVLAQAPQLSGWGLASLLARSEADRGWGPAEIVIVGAAADPTSPLVKAAWRLAPWGSIVVDGPQETEGFGELFTGRAQLDGEPAAYVCRGQACQLPVSDWSQLRALLWETD</sequence>
<dbReference type="RefSeq" id="WP_286267654.1">
    <property type="nucleotide sequence ID" value="NZ_AP028056.1"/>
</dbReference>
<protein>
    <submittedName>
        <fullName evidence="2">Thioredoxin domain-containing protein</fullName>
    </submittedName>
</protein>
<dbReference type="InterPro" id="IPR036249">
    <property type="entry name" value="Thioredoxin-like_sf"/>
</dbReference>
<dbReference type="CDD" id="cd02955">
    <property type="entry name" value="SSP411"/>
    <property type="match status" value="1"/>
</dbReference>
<evidence type="ECO:0000313" key="2">
    <source>
        <dbReference type="EMBL" id="BEH01436.1"/>
    </source>
</evidence>
<name>A0AAN0MFW1_9ACTN</name>
<dbReference type="Proteomes" id="UP001431656">
    <property type="component" value="Chromosome"/>
</dbReference>
<proteinExistence type="predicted"/>
<dbReference type="Gene3D" id="3.40.30.10">
    <property type="entry name" value="Glutaredoxin"/>
    <property type="match status" value="1"/>
</dbReference>
<evidence type="ECO:0000313" key="3">
    <source>
        <dbReference type="Proteomes" id="UP001431656"/>
    </source>
</evidence>
<dbReference type="AlphaFoldDB" id="A0AAN0MFW1"/>